<dbReference type="InterPro" id="IPR013610">
    <property type="entry name" value="ArdC_N"/>
</dbReference>
<dbReference type="GO" id="GO:0003697">
    <property type="term" value="F:single-stranded DNA binding"/>
    <property type="evidence" value="ECO:0007669"/>
    <property type="project" value="InterPro"/>
</dbReference>
<evidence type="ECO:0000259" key="3">
    <source>
        <dbReference type="Pfam" id="PF18818"/>
    </source>
</evidence>
<accession>A0A9D1IB27</accession>
<feature type="compositionally biased region" description="Basic and acidic residues" evidence="1">
    <location>
        <begin position="350"/>
        <end position="360"/>
    </location>
</feature>
<reference evidence="4" key="2">
    <citation type="journal article" date="2021" name="PeerJ">
        <title>Extensive microbial diversity within the chicken gut microbiome revealed by metagenomics and culture.</title>
        <authorList>
            <person name="Gilroy R."/>
            <person name="Ravi A."/>
            <person name="Getino M."/>
            <person name="Pursley I."/>
            <person name="Horton D.L."/>
            <person name="Alikhan N.F."/>
            <person name="Baker D."/>
            <person name="Gharbi K."/>
            <person name="Hall N."/>
            <person name="Watson M."/>
            <person name="Adriaenssens E.M."/>
            <person name="Foster-Nyarko E."/>
            <person name="Jarju S."/>
            <person name="Secka A."/>
            <person name="Antonio M."/>
            <person name="Oren A."/>
            <person name="Chaudhuri R.R."/>
            <person name="La Ragione R."/>
            <person name="Hildebrand F."/>
            <person name="Pallen M.J."/>
        </authorList>
    </citation>
    <scope>NUCLEOTIDE SEQUENCE</scope>
    <source>
        <strain evidence="4">ChiHcec3-11533</strain>
    </source>
</reference>
<name>A0A9D1IB27_9FIRM</name>
<feature type="region of interest" description="Disordered" evidence="1">
    <location>
        <begin position="339"/>
        <end position="360"/>
    </location>
</feature>
<feature type="domain" description="N-terminal" evidence="2">
    <location>
        <begin position="48"/>
        <end position="163"/>
    </location>
</feature>
<evidence type="ECO:0000313" key="4">
    <source>
        <dbReference type="EMBL" id="HIU33992.1"/>
    </source>
</evidence>
<dbReference type="EMBL" id="DVMU01000121">
    <property type="protein sequence ID" value="HIU33992.1"/>
    <property type="molecule type" value="Genomic_DNA"/>
</dbReference>
<comment type="caution">
    <text evidence="4">The sequence shown here is derived from an EMBL/GenBank/DDBJ whole genome shotgun (WGS) entry which is preliminary data.</text>
</comment>
<dbReference type="Proteomes" id="UP000824072">
    <property type="component" value="Unassembled WGS sequence"/>
</dbReference>
<dbReference type="InterPro" id="IPR017113">
    <property type="entry name" value="Antirestriction_ArdC"/>
</dbReference>
<reference evidence="4" key="1">
    <citation type="submission" date="2020-10" db="EMBL/GenBank/DDBJ databases">
        <authorList>
            <person name="Gilroy R."/>
        </authorList>
    </citation>
    <scope>NUCLEOTIDE SEQUENCE</scope>
    <source>
        <strain evidence="4">ChiHcec3-11533</strain>
    </source>
</reference>
<organism evidence="4 5">
    <name type="scientific">Candidatus Pullichristensenella excrementigallinarum</name>
    <dbReference type="NCBI Taxonomy" id="2840907"/>
    <lineage>
        <taxon>Bacteria</taxon>
        <taxon>Bacillati</taxon>
        <taxon>Bacillota</taxon>
        <taxon>Clostridia</taxon>
        <taxon>Candidatus Pullichristensenella</taxon>
    </lineage>
</organism>
<protein>
    <submittedName>
        <fullName evidence="4">DUF1738 domain-containing protein</fullName>
    </submittedName>
</protein>
<dbReference type="PIRSF" id="PIRSF037112">
    <property type="entry name" value="Antirestriction_ArdC"/>
    <property type="match status" value="1"/>
</dbReference>
<sequence length="360" mass="40947">MTEAAIRRKVSRQTVYRWKKRYGGTLESLKDRSRAPHRIARKEVHSMDIYGAVTDRIIAELESEVIPWERPWVGVTSGAIRRSNGRPYSLINQFLLGKPGEWLTFNQCKNEGGHIRKGAKSKMVIFWRIYPREKKDANGQPLKDAKGMPVMEGLPILRYYNVFHMDDCEGLVPKYAAQLPNTASSVEKAEEIISDYSYRSKLTIEHHRQNEAYYSPRSHLVSLPMLEQFENAAGYYGTAFHELTHSTGHKTLLNRFGDNAAVAEFGSDCYSREELVAEIGACSILHELGLESHKSFRNSAAYIQGWLRALKNDKRMIVSAASRAEKAIRLILNHKEDQDGSPIPRITRTGGHEGESKRVE</sequence>
<dbReference type="Pfam" id="PF08401">
    <property type="entry name" value="ArdcN"/>
    <property type="match status" value="1"/>
</dbReference>
<feature type="domain" description="Polyvalent protein metallopeptidase" evidence="3">
    <location>
        <begin position="199"/>
        <end position="322"/>
    </location>
</feature>
<evidence type="ECO:0000259" key="2">
    <source>
        <dbReference type="Pfam" id="PF08401"/>
    </source>
</evidence>
<proteinExistence type="predicted"/>
<dbReference type="AlphaFoldDB" id="A0A9D1IB27"/>
<dbReference type="InterPro" id="IPR041459">
    <property type="entry name" value="MPTase-PolyVal"/>
</dbReference>
<gene>
    <name evidence="4" type="ORF">IAB02_05460</name>
</gene>
<evidence type="ECO:0000313" key="5">
    <source>
        <dbReference type="Proteomes" id="UP000824072"/>
    </source>
</evidence>
<evidence type="ECO:0000256" key="1">
    <source>
        <dbReference type="SAM" id="MobiDB-lite"/>
    </source>
</evidence>
<dbReference type="Pfam" id="PF18818">
    <property type="entry name" value="MPTase-PolyVal"/>
    <property type="match status" value="1"/>
</dbReference>